<dbReference type="Gene3D" id="1.25.40.90">
    <property type="match status" value="1"/>
</dbReference>
<feature type="domain" description="CID" evidence="3">
    <location>
        <begin position="67"/>
        <end position="195"/>
    </location>
</feature>
<dbReference type="GO" id="GO:0003729">
    <property type="term" value="F:mRNA binding"/>
    <property type="evidence" value="ECO:0007669"/>
    <property type="project" value="InterPro"/>
</dbReference>
<dbReference type="EMBL" id="SDRB02003064">
    <property type="protein sequence ID" value="THG18456.1"/>
    <property type="molecule type" value="Genomic_DNA"/>
</dbReference>
<dbReference type="GO" id="GO:0005849">
    <property type="term" value="C:mRNA cleavage factor complex"/>
    <property type="evidence" value="ECO:0007669"/>
    <property type="project" value="TreeGrafter"/>
</dbReference>
<dbReference type="InterPro" id="IPR008942">
    <property type="entry name" value="ENTH_VHS"/>
</dbReference>
<dbReference type="CDD" id="cd16982">
    <property type="entry name" value="CID_Pcf11"/>
    <property type="match status" value="1"/>
</dbReference>
<evidence type="ECO:0000259" key="3">
    <source>
        <dbReference type="PROSITE" id="PS51391"/>
    </source>
</evidence>
<evidence type="ECO:0000313" key="4">
    <source>
        <dbReference type="EMBL" id="THG18456.1"/>
    </source>
</evidence>
<dbReference type="GO" id="GO:0031124">
    <property type="term" value="P:mRNA 3'-end processing"/>
    <property type="evidence" value="ECO:0007669"/>
    <property type="project" value="InterPro"/>
</dbReference>
<dbReference type="InterPro" id="IPR057242">
    <property type="entry name" value="PCFS4-like"/>
</dbReference>
<dbReference type="GO" id="GO:0000993">
    <property type="term" value="F:RNA polymerase II complex binding"/>
    <property type="evidence" value="ECO:0007669"/>
    <property type="project" value="InterPro"/>
</dbReference>
<evidence type="ECO:0000256" key="2">
    <source>
        <dbReference type="SAM" id="MobiDB-lite"/>
    </source>
</evidence>
<dbReference type="Pfam" id="PF04818">
    <property type="entry name" value="CID"/>
    <property type="match status" value="1"/>
</dbReference>
<keyword evidence="1" id="KW-0507">mRNA processing</keyword>
<feature type="region of interest" description="Disordered" evidence="2">
    <location>
        <begin position="1"/>
        <end position="62"/>
    </location>
</feature>
<feature type="compositionally biased region" description="Basic and acidic residues" evidence="2">
    <location>
        <begin position="424"/>
        <end position="456"/>
    </location>
</feature>
<name>A0A4S4EQM5_CAMSN</name>
<dbReference type="InterPro" id="IPR047415">
    <property type="entry name" value="Pcf11_CID"/>
</dbReference>
<comment type="caution">
    <text evidence="4">The sequence shown here is derived from an EMBL/GenBank/DDBJ whole genome shotgun (WGS) entry which is preliminary data.</text>
</comment>
<feature type="compositionally biased region" description="Polar residues" evidence="2">
    <location>
        <begin position="638"/>
        <end position="666"/>
    </location>
</feature>
<proteinExistence type="predicted"/>
<evidence type="ECO:0000256" key="1">
    <source>
        <dbReference type="ARBA" id="ARBA00022664"/>
    </source>
</evidence>
<feature type="compositionally biased region" description="Pro residues" evidence="2">
    <location>
        <begin position="755"/>
        <end position="765"/>
    </location>
</feature>
<feature type="compositionally biased region" description="Polar residues" evidence="2">
    <location>
        <begin position="543"/>
        <end position="558"/>
    </location>
</feature>
<feature type="region of interest" description="Disordered" evidence="2">
    <location>
        <begin position="357"/>
        <end position="511"/>
    </location>
</feature>
<dbReference type="Proteomes" id="UP000306102">
    <property type="component" value="Unassembled WGS sequence"/>
</dbReference>
<dbReference type="Pfam" id="PF23228">
    <property type="entry name" value="zf_PCFS4"/>
    <property type="match status" value="1"/>
</dbReference>
<dbReference type="InterPro" id="IPR045154">
    <property type="entry name" value="PCF11-like"/>
</dbReference>
<sequence>MEMESSRRPLDRSREPGLKKPRLAEEQPIVDRNSNNRSFVASRYRANDRDRDSESSDSVRGTFQQQQYQELVSQYKTALAELTFNSKPIITNLTIIAGENQHAAKAIAATICTNILEVASEQKLPSLYLLDSIVKNIGRDYIKYFAARLPEVFCKAYRQVDSSIHPGMRHLFGTWKGVFPPQALQAIEKDLGFPPAVNGSSSGSTTSRTDSQPQRPAPSIHVNPKYLEARQRFQQSSRVKGAASDSTGTMVNSLEDAERLDKAVGITSGKPWAEPPLKMHNIQRPQRDVLNESVCEKNIGAASGDYEYGSDLSRHSGLGIGRASERVTERGFDKPWYGAGSNMAETISSQRNGFDIKHGFPSYPAPRSTNTDVHLQPTQSVSGRSSSGMDRSWKNSDEEEYMWDDLNSRSSDHGAINRSKKDRRMPDDSERLGYENHLRKRQNAHDVGSRVDREASTDSLSTEQRDQASFGHRMPSLWTQEQHSTDGHSGSGRIISGHSEGFPSSFSGLPTTASSLTRMPFNSQMGPSHLGTASFGFLTNPVSGSTGSVGQRHSVGSASPSGQSPRHQHPPSPSLTRHPHQVLHTLNDQDNLQAHPLPHPELRKPQFSVPLNIKPPNQFSQDYVPVHTQNIHPGKSQKLPSQNIETSSPIMPSSQLKQHVPYSQQLPPDPILSEPSGLSHKLPMPHIAGSGNPSTTGNSLSDNATPAETPGRQSTSSLLASIMNSGILTNNSVTDSLPKLGFQDSGSSSQSATQPPLPSGPPPTQFTPSGSSGPRFDAGSPPSLPSHEKTPVSTTFSQRKVEQPPLPPGPPPSSLMGSVSAQASKTMNSVSTPVSSLLSSLVAKGLISASKSESPTPVSERIPTQLQNQKASIIKTSSVPVSSVPVTSTITVSSNEDELSKPAAKSSVTLSQSTPAEIKTLIGFEFKPDVIRQSHPSVISELIDDLPHCCNICGLRLKLQERFERHMAWHALRNPEMNSLNKASRSWYANSADWVVGNSGMPSGYEFTGVLEAPSKAMEKSEEMVSADESQCVCVFCGEVFEDFYCQERDEWMFKGAIYMTMPLGDGMVGTSSESAARGPIVHAKCISESSVQDLGLASSVKKESQYFKVEKEHDHNAFAYGKETNGG</sequence>
<feature type="compositionally biased region" description="Polar residues" evidence="2">
    <location>
        <begin position="691"/>
        <end position="715"/>
    </location>
</feature>
<organism evidence="4 5">
    <name type="scientific">Camellia sinensis var. sinensis</name>
    <name type="common">China tea</name>
    <dbReference type="NCBI Taxonomy" id="542762"/>
    <lineage>
        <taxon>Eukaryota</taxon>
        <taxon>Viridiplantae</taxon>
        <taxon>Streptophyta</taxon>
        <taxon>Embryophyta</taxon>
        <taxon>Tracheophyta</taxon>
        <taxon>Spermatophyta</taxon>
        <taxon>Magnoliopsida</taxon>
        <taxon>eudicotyledons</taxon>
        <taxon>Gunneridae</taxon>
        <taxon>Pentapetalae</taxon>
        <taxon>asterids</taxon>
        <taxon>Ericales</taxon>
        <taxon>Theaceae</taxon>
        <taxon>Camellia</taxon>
    </lineage>
</organism>
<dbReference type="GO" id="GO:0005737">
    <property type="term" value="C:cytoplasm"/>
    <property type="evidence" value="ECO:0007669"/>
    <property type="project" value="TreeGrafter"/>
</dbReference>
<gene>
    <name evidence="4" type="ORF">TEA_001603</name>
</gene>
<dbReference type="InterPro" id="IPR013087">
    <property type="entry name" value="Znf_C2H2_type"/>
</dbReference>
<feature type="region of interest" description="Disordered" evidence="2">
    <location>
        <begin position="195"/>
        <end position="223"/>
    </location>
</feature>
<accession>A0A4S4EQM5</accession>
<feature type="compositionally biased region" description="Basic and acidic residues" evidence="2">
    <location>
        <begin position="45"/>
        <end position="54"/>
    </location>
</feature>
<dbReference type="STRING" id="542762.A0A4S4EQM5"/>
<feature type="compositionally biased region" description="Basic and acidic residues" evidence="2">
    <location>
        <begin position="1"/>
        <end position="25"/>
    </location>
</feature>
<dbReference type="InterPro" id="IPR006569">
    <property type="entry name" value="CID_dom"/>
</dbReference>
<dbReference type="FunFam" id="1.25.40.90:FF:000023">
    <property type="entry name" value="polyadenylation and cleavage factor homolog 4"/>
    <property type="match status" value="1"/>
</dbReference>
<feature type="compositionally biased region" description="Pro residues" evidence="2">
    <location>
        <begin position="804"/>
        <end position="813"/>
    </location>
</feature>
<dbReference type="PANTHER" id="PTHR15921">
    <property type="entry name" value="PRE-MRNA CLEAVAGE COMPLEX II"/>
    <property type="match status" value="1"/>
</dbReference>
<feature type="region of interest" description="Disordered" evidence="2">
    <location>
        <begin position="543"/>
        <end position="579"/>
    </location>
</feature>
<feature type="compositionally biased region" description="Low complexity" evidence="2">
    <location>
        <begin position="487"/>
        <end position="499"/>
    </location>
</feature>
<keyword evidence="5" id="KW-1185">Reference proteome</keyword>
<feature type="compositionally biased region" description="Polar residues" evidence="2">
    <location>
        <begin position="615"/>
        <end position="631"/>
    </location>
</feature>
<dbReference type="SMART" id="SM00582">
    <property type="entry name" value="RPR"/>
    <property type="match status" value="1"/>
</dbReference>
<reference evidence="4 5" key="1">
    <citation type="journal article" date="2018" name="Proc. Natl. Acad. Sci. U.S.A.">
        <title>Draft genome sequence of Camellia sinensis var. sinensis provides insights into the evolution of the tea genome and tea quality.</title>
        <authorList>
            <person name="Wei C."/>
            <person name="Yang H."/>
            <person name="Wang S."/>
            <person name="Zhao J."/>
            <person name="Liu C."/>
            <person name="Gao L."/>
            <person name="Xia E."/>
            <person name="Lu Y."/>
            <person name="Tai Y."/>
            <person name="She G."/>
            <person name="Sun J."/>
            <person name="Cao H."/>
            <person name="Tong W."/>
            <person name="Gao Q."/>
            <person name="Li Y."/>
            <person name="Deng W."/>
            <person name="Jiang X."/>
            <person name="Wang W."/>
            <person name="Chen Q."/>
            <person name="Zhang S."/>
            <person name="Li H."/>
            <person name="Wu J."/>
            <person name="Wang P."/>
            <person name="Li P."/>
            <person name="Shi C."/>
            <person name="Zheng F."/>
            <person name="Jian J."/>
            <person name="Huang B."/>
            <person name="Shan D."/>
            <person name="Shi M."/>
            <person name="Fang C."/>
            <person name="Yue Y."/>
            <person name="Li F."/>
            <person name="Li D."/>
            <person name="Wei S."/>
            <person name="Han B."/>
            <person name="Jiang C."/>
            <person name="Yin Y."/>
            <person name="Xia T."/>
            <person name="Zhang Z."/>
            <person name="Bennetzen J.L."/>
            <person name="Zhao S."/>
            <person name="Wan X."/>
        </authorList>
    </citation>
    <scope>NUCLEOTIDE SEQUENCE [LARGE SCALE GENOMIC DNA]</scope>
    <source>
        <strain evidence="5">cv. Shuchazao</strain>
        <tissue evidence="4">Leaf</tissue>
    </source>
</reference>
<dbReference type="AlphaFoldDB" id="A0A4S4EQM5"/>
<dbReference type="SUPFAM" id="SSF48464">
    <property type="entry name" value="ENTH/VHS domain"/>
    <property type="match status" value="1"/>
</dbReference>
<dbReference type="GO" id="GO:0006369">
    <property type="term" value="P:termination of RNA polymerase II transcription"/>
    <property type="evidence" value="ECO:0007669"/>
    <property type="project" value="InterPro"/>
</dbReference>
<protein>
    <recommendedName>
        <fullName evidence="3">CID domain-containing protein</fullName>
    </recommendedName>
</protein>
<feature type="compositionally biased region" description="Polar residues" evidence="2">
    <location>
        <begin position="502"/>
        <end position="511"/>
    </location>
</feature>
<dbReference type="PROSITE" id="PS51391">
    <property type="entry name" value="CID"/>
    <property type="match status" value="1"/>
</dbReference>
<feature type="compositionally biased region" description="Polar residues" evidence="2">
    <location>
        <begin position="367"/>
        <end position="389"/>
    </location>
</feature>
<feature type="region of interest" description="Disordered" evidence="2">
    <location>
        <begin position="738"/>
        <end position="824"/>
    </location>
</feature>
<evidence type="ECO:0000313" key="5">
    <source>
        <dbReference type="Proteomes" id="UP000306102"/>
    </source>
</evidence>
<feature type="region of interest" description="Disordered" evidence="2">
    <location>
        <begin position="591"/>
        <end position="715"/>
    </location>
</feature>
<dbReference type="PROSITE" id="PS00028">
    <property type="entry name" value="ZINC_FINGER_C2H2_1"/>
    <property type="match status" value="1"/>
</dbReference>
<dbReference type="PANTHER" id="PTHR15921:SF3">
    <property type="entry name" value="PRE-MRNA CLEAVAGE COMPLEX 2 PROTEIN PCF11"/>
    <property type="match status" value="1"/>
</dbReference>